<keyword evidence="7" id="KW-1185">Reference proteome</keyword>
<dbReference type="EC" id="3.1.4.-" evidence="4"/>
<organism evidence="6 7">
    <name type="scientific">Lujinxingia litoralis</name>
    <dbReference type="NCBI Taxonomy" id="2211119"/>
    <lineage>
        <taxon>Bacteria</taxon>
        <taxon>Deltaproteobacteria</taxon>
        <taxon>Bradymonadales</taxon>
        <taxon>Lujinxingiaceae</taxon>
        <taxon>Lujinxingia</taxon>
    </lineage>
</organism>
<dbReference type="Proteomes" id="UP000249169">
    <property type="component" value="Unassembled WGS sequence"/>
</dbReference>
<sequence>MGRRSIGLVSDTHGWLDEHVLEVFKNVEHIVHAGDVGTMAVIAQLERVAPVTVVRGNIDGGELRFFPLEAQIQLGATTIAALHIAGSPKRPRAAARELIARLRPDVLVVGHSHIPVVGRVGGTLWINPGAAGRVGFHSERYAAILHIESDGSLALDRVVLGPRSGKRG</sequence>
<proteinExistence type="inferred from homology"/>
<dbReference type="PANTHER" id="PTHR11124">
    <property type="entry name" value="VACUOLAR SORTING PROTEIN VPS29"/>
    <property type="match status" value="1"/>
</dbReference>
<evidence type="ECO:0000256" key="3">
    <source>
        <dbReference type="ARBA" id="ARBA00022801"/>
    </source>
</evidence>
<reference evidence="6 7" key="1">
    <citation type="submission" date="2018-05" db="EMBL/GenBank/DDBJ databases">
        <title>Lujinxingia marina gen. nov. sp. nov., a new facultative anaerobic member of the class Deltaproteobacteria, and proposal of Lujinxingaceae fam. nov.</title>
        <authorList>
            <person name="Li C.-M."/>
        </authorList>
    </citation>
    <scope>NUCLEOTIDE SEQUENCE [LARGE SCALE GENOMIC DNA]</scope>
    <source>
        <strain evidence="6 7">B210</strain>
    </source>
</reference>
<dbReference type="EMBL" id="QHKO01000001">
    <property type="protein sequence ID" value="RAL25315.1"/>
    <property type="molecule type" value="Genomic_DNA"/>
</dbReference>
<keyword evidence="3" id="KW-0378">Hydrolase</keyword>
<evidence type="ECO:0000256" key="1">
    <source>
        <dbReference type="ARBA" id="ARBA00008950"/>
    </source>
</evidence>
<dbReference type="InterPro" id="IPR000979">
    <property type="entry name" value="Phosphodiesterase_MJ0936/Vps29"/>
</dbReference>
<dbReference type="OrthoDB" id="9785951at2"/>
<dbReference type="InterPro" id="IPR029052">
    <property type="entry name" value="Metallo-depent_PP-like"/>
</dbReference>
<evidence type="ECO:0000256" key="4">
    <source>
        <dbReference type="RuleBase" id="RU362039"/>
    </source>
</evidence>
<dbReference type="GO" id="GO:0046872">
    <property type="term" value="F:metal ion binding"/>
    <property type="evidence" value="ECO:0007669"/>
    <property type="project" value="UniProtKB-KW"/>
</dbReference>
<gene>
    <name evidence="6" type="ORF">DL240_03640</name>
</gene>
<dbReference type="InterPro" id="IPR024654">
    <property type="entry name" value="Calcineurin-like_PHP_lpxH"/>
</dbReference>
<evidence type="ECO:0000313" key="7">
    <source>
        <dbReference type="Proteomes" id="UP000249169"/>
    </source>
</evidence>
<accession>A0A328CA20</accession>
<dbReference type="SUPFAM" id="SSF56300">
    <property type="entry name" value="Metallo-dependent phosphatases"/>
    <property type="match status" value="1"/>
</dbReference>
<dbReference type="Gene3D" id="3.60.21.10">
    <property type="match status" value="1"/>
</dbReference>
<dbReference type="NCBIfam" id="TIGR00040">
    <property type="entry name" value="yfcE"/>
    <property type="match status" value="1"/>
</dbReference>
<comment type="similarity">
    <text evidence="1 4">Belongs to the metallophosphoesterase superfamily. YfcE family.</text>
</comment>
<feature type="domain" description="Calcineurin-like phosphoesterase" evidence="5">
    <location>
        <begin position="6"/>
        <end position="149"/>
    </location>
</feature>
<dbReference type="GO" id="GO:0016787">
    <property type="term" value="F:hydrolase activity"/>
    <property type="evidence" value="ECO:0007669"/>
    <property type="project" value="UniProtKB-UniRule"/>
</dbReference>
<evidence type="ECO:0000313" key="6">
    <source>
        <dbReference type="EMBL" id="RAL25315.1"/>
    </source>
</evidence>
<name>A0A328CA20_9DELT</name>
<evidence type="ECO:0000259" key="5">
    <source>
        <dbReference type="Pfam" id="PF12850"/>
    </source>
</evidence>
<protein>
    <recommendedName>
        <fullName evidence="4">Phosphoesterase</fullName>
        <ecNumber evidence="4">3.1.4.-</ecNumber>
    </recommendedName>
</protein>
<comment type="cofactor">
    <cofactor evidence="4">
        <name>a divalent metal cation</name>
        <dbReference type="ChEBI" id="CHEBI:60240"/>
    </cofactor>
</comment>
<dbReference type="RefSeq" id="WP_111728487.1">
    <property type="nucleotide sequence ID" value="NZ_QHKO01000001.1"/>
</dbReference>
<dbReference type="PROSITE" id="PS01269">
    <property type="entry name" value="UPF0025"/>
    <property type="match status" value="1"/>
</dbReference>
<evidence type="ECO:0000256" key="2">
    <source>
        <dbReference type="ARBA" id="ARBA00022723"/>
    </source>
</evidence>
<keyword evidence="2 4" id="KW-0479">Metal-binding</keyword>
<dbReference type="InterPro" id="IPR020935">
    <property type="entry name" value="PdiEstase_YfcE_CS"/>
</dbReference>
<comment type="caution">
    <text evidence="6">The sequence shown here is derived from an EMBL/GenBank/DDBJ whole genome shotgun (WGS) entry which is preliminary data.</text>
</comment>
<dbReference type="AlphaFoldDB" id="A0A328CA20"/>
<dbReference type="Pfam" id="PF12850">
    <property type="entry name" value="Metallophos_2"/>
    <property type="match status" value="1"/>
</dbReference>